<keyword evidence="1" id="KW-1133">Transmembrane helix</keyword>
<protein>
    <submittedName>
        <fullName evidence="3">Uncharacterized protein</fullName>
    </submittedName>
</protein>
<keyword evidence="1" id="KW-0472">Membrane</keyword>
<dbReference type="AlphaFoldDB" id="A0A429XDQ4"/>
<feature type="transmembrane region" description="Helical" evidence="1">
    <location>
        <begin position="62"/>
        <end position="82"/>
    </location>
</feature>
<dbReference type="InterPro" id="IPR024563">
    <property type="entry name" value="YqhR"/>
</dbReference>
<evidence type="ECO:0000313" key="3">
    <source>
        <dbReference type="EMBL" id="RST61421.1"/>
    </source>
</evidence>
<reference evidence="3 4" key="1">
    <citation type="submission" date="2018-12" db="EMBL/GenBank/DDBJ databases">
        <authorList>
            <person name="Sun L."/>
            <person name="Chen Z."/>
        </authorList>
    </citation>
    <scope>NUCLEOTIDE SEQUENCE [LARGE SCALE GENOMIC DNA]</scope>
    <source>
        <strain evidence="3 4">LMG 29736</strain>
    </source>
</reference>
<dbReference type="RefSeq" id="WP_120114990.1">
    <property type="nucleotide sequence ID" value="NZ_BORI01000002.1"/>
</dbReference>
<reference evidence="2 5" key="2">
    <citation type="submission" date="2021-03" db="EMBL/GenBank/DDBJ databases">
        <title>Antimicrobial resistance genes in bacteria isolated from Japanese honey, and their potential for conferring macrolide and lincosamide resistance in the American foulbrood pathogen Paenibacillus larvae.</title>
        <authorList>
            <person name="Okamoto M."/>
            <person name="Kumagai M."/>
            <person name="Kanamori H."/>
            <person name="Takamatsu D."/>
        </authorList>
    </citation>
    <scope>NUCLEOTIDE SEQUENCE [LARGE SCALE GENOMIC DNA]</scope>
    <source>
        <strain evidence="2 5">J6TS1</strain>
    </source>
</reference>
<sequence>MQEKNYYAMSLITMAIITGFTAGVLGSLMGYLGHYLNFTEITPGIILALWDGEWKDGWTGMLLAVLLYGALSILTALLYYGVLRKRKSFWWGGSYGVILFLFVFLVLYPLFPGTKSILEYDLNSILTGLSTFILYGVFIGYSISYEYEEFIYLKQLKLKQ</sequence>
<dbReference type="EMBL" id="BORJ01000005">
    <property type="protein sequence ID" value="GIN96384.1"/>
    <property type="molecule type" value="Genomic_DNA"/>
</dbReference>
<dbReference type="EMBL" id="QYTW02000001">
    <property type="protein sequence ID" value="RST61421.1"/>
    <property type="molecule type" value="Genomic_DNA"/>
</dbReference>
<dbReference type="OrthoDB" id="2691442at2"/>
<dbReference type="Pfam" id="PF11085">
    <property type="entry name" value="YqhR"/>
    <property type="match status" value="1"/>
</dbReference>
<evidence type="ECO:0000313" key="4">
    <source>
        <dbReference type="Proteomes" id="UP000287296"/>
    </source>
</evidence>
<comment type="caution">
    <text evidence="3">The sequence shown here is derived from an EMBL/GenBank/DDBJ whole genome shotgun (WGS) entry which is preliminary data.</text>
</comment>
<evidence type="ECO:0000313" key="2">
    <source>
        <dbReference type="EMBL" id="GIN96384.1"/>
    </source>
</evidence>
<keyword evidence="1" id="KW-0812">Transmembrane</keyword>
<evidence type="ECO:0000256" key="1">
    <source>
        <dbReference type="SAM" id="Phobius"/>
    </source>
</evidence>
<dbReference type="Proteomes" id="UP000680670">
    <property type="component" value="Unassembled WGS sequence"/>
</dbReference>
<feature type="transmembrane region" description="Helical" evidence="1">
    <location>
        <begin position="123"/>
        <end position="144"/>
    </location>
</feature>
<keyword evidence="5" id="KW-1185">Reference proteome</keyword>
<name>A0A429XDQ4_SIMTE</name>
<dbReference type="Proteomes" id="UP000287296">
    <property type="component" value="Unassembled WGS sequence"/>
</dbReference>
<gene>
    <name evidence="3" type="ORF">D5F11_000585</name>
    <name evidence="2" type="ORF">J6TS1_22540</name>
</gene>
<proteinExistence type="predicted"/>
<evidence type="ECO:0000313" key="5">
    <source>
        <dbReference type="Proteomes" id="UP000680670"/>
    </source>
</evidence>
<accession>A0A429XDQ4</accession>
<feature type="transmembrane region" description="Helical" evidence="1">
    <location>
        <begin position="6"/>
        <end position="25"/>
    </location>
</feature>
<organism evidence="3 4">
    <name type="scientific">Siminovitchia terrae</name>
    <name type="common">Bacillus terrae</name>
    <dbReference type="NCBI Taxonomy" id="1914933"/>
    <lineage>
        <taxon>Bacteria</taxon>
        <taxon>Bacillati</taxon>
        <taxon>Bacillota</taxon>
        <taxon>Bacilli</taxon>
        <taxon>Bacillales</taxon>
        <taxon>Bacillaceae</taxon>
        <taxon>Siminovitchia</taxon>
    </lineage>
</organism>
<feature type="transmembrane region" description="Helical" evidence="1">
    <location>
        <begin position="89"/>
        <end position="111"/>
    </location>
</feature>